<dbReference type="RefSeq" id="WP_124154579.1">
    <property type="nucleotide sequence ID" value="NZ_CAWOLW010000357.1"/>
</dbReference>
<evidence type="ECO:0000259" key="2">
    <source>
        <dbReference type="Pfam" id="PF20604"/>
    </source>
</evidence>
<feature type="transmembrane region" description="Helical" evidence="1">
    <location>
        <begin position="330"/>
        <end position="352"/>
    </location>
</feature>
<feature type="transmembrane region" description="Helical" evidence="1">
    <location>
        <begin position="270"/>
        <end position="291"/>
    </location>
</feature>
<feature type="transmembrane region" description="Helical" evidence="1">
    <location>
        <begin position="222"/>
        <end position="241"/>
    </location>
</feature>
<reference evidence="3 4" key="1">
    <citation type="journal article" date="2018" name="ACS Chem. Biol.">
        <title>Ketoreductase domain dysfunction expands chemodiversity: malyngamide biosynthesis in the cyanobacterium Okeania hirsuta.</title>
        <authorList>
            <person name="Moss N.A."/>
            <person name="Leao T."/>
            <person name="Rankin M."/>
            <person name="McCullough T.M."/>
            <person name="Qu P."/>
            <person name="Korobeynikov A."/>
            <person name="Smith J.L."/>
            <person name="Gerwick L."/>
            <person name="Gerwick W.H."/>
        </authorList>
    </citation>
    <scope>NUCLEOTIDE SEQUENCE [LARGE SCALE GENOMIC DNA]</scope>
    <source>
        <strain evidence="3 4">PAB10Feb10-1</strain>
    </source>
</reference>
<feature type="domain" description="DUF6798" evidence="2">
    <location>
        <begin position="397"/>
        <end position="455"/>
    </location>
</feature>
<feature type="transmembrane region" description="Helical" evidence="1">
    <location>
        <begin position="157"/>
        <end position="175"/>
    </location>
</feature>
<name>A0A3N6RSV3_9CYAN</name>
<dbReference type="AlphaFoldDB" id="A0A3N6RSV3"/>
<evidence type="ECO:0000313" key="4">
    <source>
        <dbReference type="Proteomes" id="UP000269154"/>
    </source>
</evidence>
<evidence type="ECO:0000313" key="3">
    <source>
        <dbReference type="EMBL" id="RQH46175.1"/>
    </source>
</evidence>
<dbReference type="OrthoDB" id="258302at2"/>
<dbReference type="EMBL" id="RCBY01000042">
    <property type="protein sequence ID" value="RQH46175.1"/>
    <property type="molecule type" value="Genomic_DNA"/>
</dbReference>
<dbReference type="Proteomes" id="UP000269154">
    <property type="component" value="Unassembled WGS sequence"/>
</dbReference>
<keyword evidence="4" id="KW-1185">Reference proteome</keyword>
<keyword evidence="1" id="KW-0812">Transmembrane</keyword>
<dbReference type="Pfam" id="PF20604">
    <property type="entry name" value="DUF6798"/>
    <property type="match status" value="1"/>
</dbReference>
<organism evidence="3 4">
    <name type="scientific">Okeania hirsuta</name>
    <dbReference type="NCBI Taxonomy" id="1458930"/>
    <lineage>
        <taxon>Bacteria</taxon>
        <taxon>Bacillati</taxon>
        <taxon>Cyanobacteriota</taxon>
        <taxon>Cyanophyceae</taxon>
        <taxon>Oscillatoriophycideae</taxon>
        <taxon>Oscillatoriales</taxon>
        <taxon>Microcoleaceae</taxon>
        <taxon>Okeania</taxon>
    </lineage>
</organism>
<evidence type="ECO:0000256" key="1">
    <source>
        <dbReference type="SAM" id="Phobius"/>
    </source>
</evidence>
<sequence length="513" mass="58888">MVKISTLKNQILNPIAQIFILGLIFGISYTQDPLYTSNQHTKFLQGLAKAGSGYLNKDWLANTLDPLPAFTFLVQITYTYLHENFFYFYYILIFGIYIYSILGIASIIFKINTSRLKLLIYFLLLLTIHCLQIRIFDFKTHVHLHYGLAEQYILGDYFQPCTFGVLIIFSIYAFLRKKPFLAVLALGIAATFHPTYLPSAALLTLAYLILTYKNENNLKKSLLIGVVSFIFVLPVVSYMTITFRPTSPELFQISESLLVNRIPHHSFPDIWLTEPAATIQILVVAIALYLLRKNRLFFILFFPFATATILTIIQIISVSNTLAFLTPWRVSAFLVPISTCMISAYIVAVIFERYYPQILKYKKLLEIGTLVGIYLFILSGVGIQLEKLTINQKDTPIIMEYVKENKQAGDIYLVPYASGKFVDFRIATGAPILINLKSHPYKDTEVIEWHNRLLMAQQFYDNSAIAKCQALQNLIDKYQITHIIIKNDDSIQCSGVERTYIDNLYKMYQIIEK</sequence>
<dbReference type="InterPro" id="IPR046477">
    <property type="entry name" value="DUF6798"/>
</dbReference>
<feature type="transmembrane region" description="Helical" evidence="1">
    <location>
        <begin position="364"/>
        <end position="385"/>
    </location>
</feature>
<keyword evidence="1" id="KW-1133">Transmembrane helix</keyword>
<feature type="transmembrane region" description="Helical" evidence="1">
    <location>
        <begin position="12"/>
        <end position="30"/>
    </location>
</feature>
<keyword evidence="1" id="KW-0472">Membrane</keyword>
<feature type="transmembrane region" description="Helical" evidence="1">
    <location>
        <begin position="118"/>
        <end position="136"/>
    </location>
</feature>
<comment type="caution">
    <text evidence="3">The sequence shown here is derived from an EMBL/GenBank/DDBJ whole genome shotgun (WGS) entry which is preliminary data.</text>
</comment>
<feature type="transmembrane region" description="Helical" evidence="1">
    <location>
        <begin position="88"/>
        <end position="112"/>
    </location>
</feature>
<proteinExistence type="predicted"/>
<gene>
    <name evidence="3" type="ORF">D5R40_10110</name>
</gene>
<feature type="transmembrane region" description="Helical" evidence="1">
    <location>
        <begin position="298"/>
        <end position="318"/>
    </location>
</feature>
<protein>
    <recommendedName>
        <fullName evidence="2">DUF6798 domain-containing protein</fullName>
    </recommendedName>
</protein>
<accession>A0A3N6RSV3</accession>